<dbReference type="PANTHER" id="PTHR30441:SF8">
    <property type="entry name" value="DUF748 DOMAIN-CONTAINING PROTEIN"/>
    <property type="match status" value="1"/>
</dbReference>
<dbReference type="PANTHER" id="PTHR30441">
    <property type="entry name" value="DUF748 DOMAIN-CONTAINING PROTEIN"/>
    <property type="match status" value="1"/>
</dbReference>
<keyword evidence="2" id="KW-1185">Reference proteome</keyword>
<dbReference type="EMBL" id="JAHWDF010000023">
    <property type="protein sequence ID" value="MBW2962964.1"/>
    <property type="molecule type" value="Genomic_DNA"/>
</dbReference>
<reference evidence="1 2" key="1">
    <citation type="submission" date="2021-07" db="EMBL/GenBank/DDBJ databases">
        <title>Mesonia aestuariivivens sp. nov., isolated from a tidal flat.</title>
        <authorList>
            <person name="Kim Y.-O."/>
            <person name="Yoon J.-H."/>
        </authorList>
    </citation>
    <scope>NUCLEOTIDE SEQUENCE [LARGE SCALE GENOMIC DNA]</scope>
    <source>
        <strain evidence="1 2">JHPTF-M18</strain>
    </source>
</reference>
<gene>
    <name evidence="1" type="ORF">KW502_14340</name>
</gene>
<dbReference type="InterPro" id="IPR052894">
    <property type="entry name" value="AsmA-related"/>
</dbReference>
<accession>A0ABS6W579</accession>
<organism evidence="1 2">
    <name type="scientific">Mesonia aestuariivivens</name>
    <dbReference type="NCBI Taxonomy" id="2796128"/>
    <lineage>
        <taxon>Bacteria</taxon>
        <taxon>Pseudomonadati</taxon>
        <taxon>Bacteroidota</taxon>
        <taxon>Flavobacteriia</taxon>
        <taxon>Flavobacteriales</taxon>
        <taxon>Flavobacteriaceae</taxon>
        <taxon>Mesonia</taxon>
    </lineage>
</organism>
<evidence type="ECO:0008006" key="3">
    <source>
        <dbReference type="Google" id="ProtNLM"/>
    </source>
</evidence>
<evidence type="ECO:0000313" key="2">
    <source>
        <dbReference type="Proteomes" id="UP000719267"/>
    </source>
</evidence>
<protein>
    <recommendedName>
        <fullName evidence="3">AsmA family protein</fullName>
    </recommendedName>
</protein>
<proteinExistence type="predicted"/>
<dbReference type="RefSeq" id="WP_219041247.1">
    <property type="nucleotide sequence ID" value="NZ_JAHWDF010000023.1"/>
</dbReference>
<comment type="caution">
    <text evidence="1">The sequence shown here is derived from an EMBL/GenBank/DDBJ whole genome shotgun (WGS) entry which is preliminary data.</text>
</comment>
<name>A0ABS6W579_9FLAO</name>
<dbReference type="Proteomes" id="UP000719267">
    <property type="component" value="Unassembled WGS sequence"/>
</dbReference>
<evidence type="ECO:0000313" key="1">
    <source>
        <dbReference type="EMBL" id="MBW2962964.1"/>
    </source>
</evidence>
<sequence>MKVKKWIRKCLQILLALVLLCSLAIGIVINFIVTPEKITPKALSIANKFLVGKVACERIELTFFSSFPNFGLKFQKGALLPNPNYADQDTLVQFKEAKLSFNLYKFLKNNEVDVKHIKLDQPQLYFQLDSLGDSNWNIIKPQREEEAQDSTDDGLDIKDFSIQKLEINHAQARYKDGVSLLNYAVNDFNLILDLAKDNKGLGLNVKNLNQEIAIYRVPEKQFKIEKTGMDAELYFSFSDTLLSLQKSDFIVNDIHFQNKGKIQFFPQQKRTFIAIDSELQTKSLKNIIDLIPHTFLAKEEVTTQGDLKLQLHTEGFYDKNQYPKLTANLQLENASLAYKDFPGKISHLTTHITSEIDRQAPKNSYATIKDLTVVGTGINLQSSGDIQQVLLDPLVHLQLNGNLNLTQLYQAFPFDKNITASGAITTKIKTNFFVSQLQNSEFEDLAIEGKVQLNDLAIASFKDSLSLNSKRLELYFFKDKEKYNTLASTIDLKDSNIEFKDQFKASAEKLAGKVWVKQTGKRKAHLNAEIALKKLRFKAQDSIWGFVQNAQIDAELHPKEKDLPTSINSQFSIDSVAVGLNKSYVAIAKGNYELELTKKAPKKWLPKGSVSFKNLIAYDPKLIHRLEMPSSKIAFKNDKLTLDKTALNFGDSDIELTGNLDHAIGFKNGELVTANLSVSATKINANQLMQVFAGVNQQMAVTSDTNKLTKVESDSLSQEKHAFKIPENLAFQLNTKVKQLEFGKMQLNNIYGKVMVKNGNLKLDRLHFNTLAANLDASLTYTAKDRQKPALDFEFYMTEVEMGKLNEVIPALDSLLPATKAFEGKADFRIKGKVNLNEQLAFEASSLRGIAAMKAKDIMVLDGPTFRELAQTFMFKNQEKNPVKSLEVEMEFEEDDVNILPALLEIDRYRLAIGGVQHLDMTYDYHISVLKSPVPFKTGVDITGEDFDNYAISITRAKYKYYFTDKKRLLKKADSSIIKNKARILEELHYK</sequence>